<keyword evidence="5" id="KW-0997">Cell inner membrane</keyword>
<feature type="region of interest" description="Disordered" evidence="10">
    <location>
        <begin position="98"/>
        <end position="120"/>
    </location>
</feature>
<dbReference type="RefSeq" id="WP_126673475.1">
    <property type="nucleotide sequence ID" value="NZ_RYZR01000005.1"/>
</dbReference>
<keyword evidence="7" id="KW-0653">Protein transport</keyword>
<evidence type="ECO:0000256" key="8">
    <source>
        <dbReference type="ARBA" id="ARBA00022989"/>
    </source>
</evidence>
<dbReference type="EMBL" id="RYZR01000005">
    <property type="protein sequence ID" value="RUL64196.1"/>
    <property type="molecule type" value="Genomic_DNA"/>
</dbReference>
<comment type="subcellular location">
    <subcellularLocation>
        <location evidence="1">Cell inner membrane</location>
        <topology evidence="1">Single-pass membrane protein</topology>
        <orientation evidence="1">Periplasmic side</orientation>
    </subcellularLocation>
</comment>
<feature type="domain" description="TonB C-terminal" evidence="11">
    <location>
        <begin position="127"/>
        <end position="220"/>
    </location>
</feature>
<keyword evidence="6" id="KW-0812">Transmembrane</keyword>
<evidence type="ECO:0000256" key="4">
    <source>
        <dbReference type="ARBA" id="ARBA00022475"/>
    </source>
</evidence>
<evidence type="ECO:0000313" key="12">
    <source>
        <dbReference type="EMBL" id="RUL64196.1"/>
    </source>
</evidence>
<keyword evidence="4" id="KW-1003">Cell membrane</keyword>
<accession>A0A3S0S3T2</accession>
<keyword evidence="9" id="KW-0472">Membrane</keyword>
<evidence type="ECO:0000256" key="5">
    <source>
        <dbReference type="ARBA" id="ARBA00022519"/>
    </source>
</evidence>
<keyword evidence="8" id="KW-1133">Transmembrane helix</keyword>
<dbReference type="Pfam" id="PF03544">
    <property type="entry name" value="TonB_C"/>
    <property type="match status" value="1"/>
</dbReference>
<evidence type="ECO:0000256" key="1">
    <source>
        <dbReference type="ARBA" id="ARBA00004383"/>
    </source>
</evidence>
<evidence type="ECO:0000256" key="6">
    <source>
        <dbReference type="ARBA" id="ARBA00022692"/>
    </source>
</evidence>
<comment type="caution">
    <text evidence="12">The sequence shown here is derived from an EMBL/GenBank/DDBJ whole genome shotgun (WGS) entry which is preliminary data.</text>
</comment>
<keyword evidence="3" id="KW-0813">Transport</keyword>
<dbReference type="SUPFAM" id="SSF74653">
    <property type="entry name" value="TolA/TonB C-terminal domain"/>
    <property type="match status" value="1"/>
</dbReference>
<gene>
    <name evidence="12" type="ORF">EKH79_09085</name>
</gene>
<dbReference type="AlphaFoldDB" id="A0A3S0S3T2"/>
<dbReference type="GO" id="GO:0015031">
    <property type="term" value="P:protein transport"/>
    <property type="evidence" value="ECO:0007669"/>
    <property type="project" value="UniProtKB-KW"/>
</dbReference>
<dbReference type="OrthoDB" id="9792439at2"/>
<organism evidence="12 13">
    <name type="scientific">Dyella dinghuensis</name>
    <dbReference type="NCBI Taxonomy" id="1920169"/>
    <lineage>
        <taxon>Bacteria</taxon>
        <taxon>Pseudomonadati</taxon>
        <taxon>Pseudomonadota</taxon>
        <taxon>Gammaproteobacteria</taxon>
        <taxon>Lysobacterales</taxon>
        <taxon>Rhodanobacteraceae</taxon>
        <taxon>Dyella</taxon>
    </lineage>
</organism>
<dbReference type="InterPro" id="IPR037682">
    <property type="entry name" value="TonB_C"/>
</dbReference>
<evidence type="ECO:0000256" key="10">
    <source>
        <dbReference type="SAM" id="MobiDB-lite"/>
    </source>
</evidence>
<reference evidence="12 13" key="1">
    <citation type="submission" date="2018-12" db="EMBL/GenBank/DDBJ databases">
        <title>Dyella dinghuensis sp. nov. DHOA06 and Dyella choica sp. nov. 4M-K27, isolated from forest soil.</title>
        <authorList>
            <person name="Qiu L.-H."/>
            <person name="Gao Z.-H."/>
        </authorList>
    </citation>
    <scope>NUCLEOTIDE SEQUENCE [LARGE SCALE GENOMIC DNA]</scope>
    <source>
        <strain evidence="12 13">DHOA06</strain>
    </source>
</reference>
<dbReference type="Gene3D" id="3.30.1150.10">
    <property type="match status" value="1"/>
</dbReference>
<dbReference type="GO" id="GO:0055085">
    <property type="term" value="P:transmembrane transport"/>
    <property type="evidence" value="ECO:0007669"/>
    <property type="project" value="InterPro"/>
</dbReference>
<dbReference type="InterPro" id="IPR051045">
    <property type="entry name" value="TonB-dependent_transducer"/>
</dbReference>
<dbReference type="GO" id="GO:0098797">
    <property type="term" value="C:plasma membrane protein complex"/>
    <property type="evidence" value="ECO:0007669"/>
    <property type="project" value="TreeGrafter"/>
</dbReference>
<evidence type="ECO:0000256" key="7">
    <source>
        <dbReference type="ARBA" id="ARBA00022927"/>
    </source>
</evidence>
<evidence type="ECO:0000259" key="11">
    <source>
        <dbReference type="PROSITE" id="PS52015"/>
    </source>
</evidence>
<comment type="similarity">
    <text evidence="2">Belongs to the TonB family.</text>
</comment>
<evidence type="ECO:0000313" key="13">
    <source>
        <dbReference type="Proteomes" id="UP000267077"/>
    </source>
</evidence>
<evidence type="ECO:0000256" key="9">
    <source>
        <dbReference type="ARBA" id="ARBA00023136"/>
    </source>
</evidence>
<dbReference type="PANTHER" id="PTHR33446:SF2">
    <property type="entry name" value="PROTEIN TONB"/>
    <property type="match status" value="1"/>
</dbReference>
<proteinExistence type="inferred from homology"/>
<protein>
    <submittedName>
        <fullName evidence="12">Energy transducer TonB</fullName>
    </submittedName>
</protein>
<dbReference type="NCBIfam" id="TIGR01352">
    <property type="entry name" value="tonB_Cterm"/>
    <property type="match status" value="1"/>
</dbReference>
<dbReference type="PANTHER" id="PTHR33446">
    <property type="entry name" value="PROTEIN TONB-RELATED"/>
    <property type="match status" value="1"/>
</dbReference>
<sequence length="220" mass="23543">MPSASLAVVRRAQPDMVRVAALSVAITLNLAALLLVMRPLAPQIADAIQTAKVETVRIIEPPPPNPPQPPDIIVKPLPRPLPVTPPVHVAHVEVAPPVVTPTTEPSDNAKPVTVPTNNNVAPPPSIAPGVVSLAYRSSPLKFPVQALRQRMSGTVLLRVLVDESGKPVDVVVEQSSGFKLLDNSAREQVLSSWLFQPAVIDGHTVRAWARVPVSFAFQQM</sequence>
<keyword evidence="13" id="KW-1185">Reference proteome</keyword>
<evidence type="ECO:0000256" key="3">
    <source>
        <dbReference type="ARBA" id="ARBA00022448"/>
    </source>
</evidence>
<dbReference type="PROSITE" id="PS52015">
    <property type="entry name" value="TONB_CTD"/>
    <property type="match status" value="1"/>
</dbReference>
<dbReference type="InterPro" id="IPR006260">
    <property type="entry name" value="TonB/TolA_C"/>
</dbReference>
<name>A0A3S0S3T2_9GAMM</name>
<evidence type="ECO:0000256" key="2">
    <source>
        <dbReference type="ARBA" id="ARBA00006555"/>
    </source>
</evidence>
<dbReference type="Proteomes" id="UP000267077">
    <property type="component" value="Unassembled WGS sequence"/>
</dbReference>
<dbReference type="GO" id="GO:0031992">
    <property type="term" value="F:energy transducer activity"/>
    <property type="evidence" value="ECO:0007669"/>
    <property type="project" value="TreeGrafter"/>
</dbReference>